<reference evidence="2 3" key="1">
    <citation type="submission" date="2024-09" db="EMBL/GenBank/DDBJ databases">
        <authorList>
            <person name="Lee S.D."/>
        </authorList>
    </citation>
    <scope>NUCLEOTIDE SEQUENCE [LARGE SCALE GENOMIC DNA]</scope>
    <source>
        <strain evidence="2 3">N1-5</strain>
    </source>
</reference>
<keyword evidence="3" id="KW-1185">Reference proteome</keyword>
<dbReference type="PANTHER" id="PTHR30290">
    <property type="entry name" value="PERIPLASMIC BINDING COMPONENT OF ABC TRANSPORTER"/>
    <property type="match status" value="1"/>
</dbReference>
<proteinExistence type="predicted"/>
<dbReference type="InterPro" id="IPR030678">
    <property type="entry name" value="Peptide/Ni-bd"/>
</dbReference>
<organism evidence="2 3">
    <name type="scientific">Streptacidiphilus cavernicola</name>
    <dbReference type="NCBI Taxonomy" id="3342716"/>
    <lineage>
        <taxon>Bacteria</taxon>
        <taxon>Bacillati</taxon>
        <taxon>Actinomycetota</taxon>
        <taxon>Actinomycetes</taxon>
        <taxon>Kitasatosporales</taxon>
        <taxon>Streptomycetaceae</taxon>
        <taxon>Streptacidiphilus</taxon>
    </lineage>
</organism>
<dbReference type="Gene3D" id="3.40.190.10">
    <property type="entry name" value="Periplasmic binding protein-like II"/>
    <property type="match status" value="1"/>
</dbReference>
<dbReference type="SUPFAM" id="SSF53850">
    <property type="entry name" value="Periplasmic binding protein-like II"/>
    <property type="match status" value="1"/>
</dbReference>
<dbReference type="Pfam" id="PF00496">
    <property type="entry name" value="SBP_bac_5"/>
    <property type="match status" value="1"/>
</dbReference>
<dbReference type="Proteomes" id="UP001592528">
    <property type="component" value="Unassembled WGS sequence"/>
</dbReference>
<gene>
    <name evidence="2" type="ORF">ACEZDJ_10735</name>
</gene>
<evidence type="ECO:0000259" key="1">
    <source>
        <dbReference type="Pfam" id="PF00496"/>
    </source>
</evidence>
<evidence type="ECO:0000313" key="2">
    <source>
        <dbReference type="EMBL" id="MFC1401765.1"/>
    </source>
</evidence>
<feature type="domain" description="Solute-binding protein family 5" evidence="1">
    <location>
        <begin position="54"/>
        <end position="424"/>
    </location>
</feature>
<protein>
    <submittedName>
        <fullName evidence="2">ABC transporter substrate-binding protein</fullName>
    </submittedName>
</protein>
<dbReference type="Gene3D" id="3.10.105.10">
    <property type="entry name" value="Dipeptide-binding Protein, Domain 3"/>
    <property type="match status" value="1"/>
</dbReference>
<accession>A0ABV6UJX7</accession>
<comment type="caution">
    <text evidence="2">The sequence shown here is derived from an EMBL/GenBank/DDBJ whole genome shotgun (WGS) entry which is preliminary data.</text>
</comment>
<dbReference type="PIRSF" id="PIRSF002741">
    <property type="entry name" value="MppA"/>
    <property type="match status" value="1"/>
</dbReference>
<sequence>MVIAAWGVPQNPFVPGDTYDSYGIKVVDSILTGLLTYDPRTSAPVYENAASISTTDQQHFTIRLKPDWTFSDGSPVTAASYVDAWNYTALATNRQINSGYFGYIQGYAAVAPASGRPTATTLSGLKVVDSTTFTVALTQKFSTWPQTLGEFIFDPLPASFFKDPSAWEKHPVGDGPYRIASYTPKQEVVLTPYAGYKGLQKPQNDGIDFKAYTDPNAAYADLLSGRLDIDDTLPLGELDNVSKDLHGRYIDRPSASLSRLAFPLYAKGWDTAGSAEVRQGISMAIDRPLIIDKILHGTMTPATDWTAPGVSGYDPGLCGSYCTYDPVRARQLIAAGGGLPGGSITISYNADGGNQPWVDAVCNSINNVLGDDRACTGKPVGTFAELRDQVTARRMTGPFRDSWDEDYPLAQDFLQPSFTSGGGSNDSGYRNSGYDSLVDRANAASGTAATDRLYQQAEKQLAADMPVIPLWYENSVAGYSAAVSDVAMDSFRMPVYYAVRK</sequence>
<evidence type="ECO:0000313" key="3">
    <source>
        <dbReference type="Proteomes" id="UP001592528"/>
    </source>
</evidence>
<dbReference type="InterPro" id="IPR039424">
    <property type="entry name" value="SBP_5"/>
</dbReference>
<dbReference type="RefSeq" id="WP_084715310.1">
    <property type="nucleotide sequence ID" value="NZ_JBHEZZ010000004.1"/>
</dbReference>
<dbReference type="CDD" id="cd00995">
    <property type="entry name" value="PBP2_NikA_DppA_OppA_like"/>
    <property type="match status" value="1"/>
</dbReference>
<dbReference type="PANTHER" id="PTHR30290:SF83">
    <property type="entry name" value="ABC TRANSPORTER SUBSTRATE-BINDING PROTEIN"/>
    <property type="match status" value="1"/>
</dbReference>
<dbReference type="Gene3D" id="3.90.76.10">
    <property type="entry name" value="Dipeptide-binding Protein, Domain 1"/>
    <property type="match status" value="1"/>
</dbReference>
<dbReference type="InterPro" id="IPR000914">
    <property type="entry name" value="SBP_5_dom"/>
</dbReference>
<dbReference type="EMBL" id="JBHEZZ010000004">
    <property type="protein sequence ID" value="MFC1401765.1"/>
    <property type="molecule type" value="Genomic_DNA"/>
</dbReference>
<name>A0ABV6UJX7_9ACTN</name>